<dbReference type="InterPro" id="IPR001000">
    <property type="entry name" value="GH10_dom"/>
</dbReference>
<dbReference type="Pfam" id="PF00331">
    <property type="entry name" value="Glyco_hydro_10"/>
    <property type="match status" value="1"/>
</dbReference>
<protein>
    <recommendedName>
        <fullName evidence="6">Beta-xylanase</fullName>
        <ecNumber evidence="6">3.2.1.8</ecNumber>
    </recommendedName>
</protein>
<feature type="active site" description="Nucleophile" evidence="5">
    <location>
        <position position="270"/>
    </location>
</feature>
<feature type="domain" description="GH10" evidence="8">
    <location>
        <begin position="29"/>
        <end position="364"/>
    </location>
</feature>
<feature type="signal peptide" evidence="7">
    <location>
        <begin position="1"/>
        <end position="28"/>
    </location>
</feature>
<dbReference type="Proteomes" id="UP001214530">
    <property type="component" value="Chromosome"/>
</dbReference>
<dbReference type="PANTHER" id="PTHR31490:SF90">
    <property type="entry name" value="ENDO-1,4-BETA-XYLANASE A"/>
    <property type="match status" value="1"/>
</dbReference>
<evidence type="ECO:0000256" key="3">
    <source>
        <dbReference type="ARBA" id="ARBA00023295"/>
    </source>
</evidence>
<dbReference type="AlphaFoldDB" id="A0AAJ5W5R6"/>
<organism evidence="9 10">
    <name type="scientific">Candidatus Pedobacter colombiensis</name>
    <dbReference type="NCBI Taxonomy" id="3121371"/>
    <lineage>
        <taxon>Bacteria</taxon>
        <taxon>Pseudomonadati</taxon>
        <taxon>Bacteroidota</taxon>
        <taxon>Sphingobacteriia</taxon>
        <taxon>Sphingobacteriales</taxon>
        <taxon>Sphingobacteriaceae</taxon>
        <taxon>Pedobacter</taxon>
    </lineage>
</organism>
<dbReference type="Gene3D" id="3.20.20.80">
    <property type="entry name" value="Glycosidases"/>
    <property type="match status" value="1"/>
</dbReference>
<evidence type="ECO:0000256" key="6">
    <source>
        <dbReference type="RuleBase" id="RU361174"/>
    </source>
</evidence>
<dbReference type="GO" id="GO:0031176">
    <property type="term" value="F:endo-1,4-beta-xylanase activity"/>
    <property type="evidence" value="ECO:0007669"/>
    <property type="project" value="UniProtKB-EC"/>
</dbReference>
<feature type="chain" id="PRO_5042505024" description="Beta-xylanase" evidence="7">
    <location>
        <begin position="29"/>
        <end position="364"/>
    </location>
</feature>
<name>A0AAJ5W5R6_9SPHI</name>
<dbReference type="PROSITE" id="PS00591">
    <property type="entry name" value="GH10_1"/>
    <property type="match status" value="1"/>
</dbReference>
<dbReference type="InterPro" id="IPR017853">
    <property type="entry name" value="GH"/>
</dbReference>
<evidence type="ECO:0000259" key="8">
    <source>
        <dbReference type="PROSITE" id="PS51760"/>
    </source>
</evidence>
<dbReference type="GO" id="GO:0000272">
    <property type="term" value="P:polysaccharide catabolic process"/>
    <property type="evidence" value="ECO:0007669"/>
    <property type="project" value="UniProtKB-KW"/>
</dbReference>
<keyword evidence="1 6" id="KW-0378">Hydrolase</keyword>
<evidence type="ECO:0000313" key="9">
    <source>
        <dbReference type="EMBL" id="WEK17771.1"/>
    </source>
</evidence>
<evidence type="ECO:0000313" key="10">
    <source>
        <dbReference type="Proteomes" id="UP001214530"/>
    </source>
</evidence>
<keyword evidence="4 6" id="KW-0624">Polysaccharide degradation</keyword>
<evidence type="ECO:0000256" key="2">
    <source>
        <dbReference type="ARBA" id="ARBA00023277"/>
    </source>
</evidence>
<comment type="similarity">
    <text evidence="6">Belongs to the glycosyl hydrolase 10 (cellulase F) family.</text>
</comment>
<sequence length="364" mass="43181">MIFNYLSKSTLLLLCLLFMCLSSCKVLHSDKEKGLKDYYKNYFPIGVAINANTLKDVKEVNLIRKEFNSITTENEMKMSSIAPKKDVYNWKNADALVNFAGENKMKVRGHTLLWHKQTPDWMFLDDKGKQVTREVLLNRLRDYIFTVMTRYKGKVYAWDVVNEAIDDDKSNFYRKSKWLDIIGEDYIEKAFEYAHEADPKALLFYNDYNTEYAAKRDKIYQLIKKLKEKNIPINGLGLQAHWSIFELSETQLRKSIELFSSLGIQLHFTELDVSIYKWEPDERKKRADENDKLTPELEEKQAEKYAMFFKVFREYQKNITSVTFWNLSDRYSWLDDFPIAGRKNYPTIFDANLIPKKSYYKIKP</sequence>
<dbReference type="EC" id="3.2.1.8" evidence="6"/>
<keyword evidence="7" id="KW-0732">Signal</keyword>
<dbReference type="SMART" id="SM00633">
    <property type="entry name" value="Glyco_10"/>
    <property type="match status" value="1"/>
</dbReference>
<evidence type="ECO:0000256" key="1">
    <source>
        <dbReference type="ARBA" id="ARBA00022801"/>
    </source>
</evidence>
<dbReference type="PROSITE" id="PS51760">
    <property type="entry name" value="GH10_2"/>
    <property type="match status" value="1"/>
</dbReference>
<evidence type="ECO:0000256" key="4">
    <source>
        <dbReference type="ARBA" id="ARBA00023326"/>
    </source>
</evidence>
<evidence type="ECO:0000256" key="5">
    <source>
        <dbReference type="PROSITE-ProRule" id="PRU10061"/>
    </source>
</evidence>
<dbReference type="PANTHER" id="PTHR31490">
    <property type="entry name" value="GLYCOSYL HYDROLASE"/>
    <property type="match status" value="1"/>
</dbReference>
<reference evidence="9" key="1">
    <citation type="submission" date="2023-03" db="EMBL/GenBank/DDBJ databases">
        <title>Andean soil-derived lignocellulolytic bacterial consortium as a source of novel taxa and putative plastic-active enzymes.</title>
        <authorList>
            <person name="Diaz-Garcia L."/>
            <person name="Chuvochina M."/>
            <person name="Feuerriegel G."/>
            <person name="Bunk B."/>
            <person name="Sproer C."/>
            <person name="Streit W.R."/>
            <person name="Rodriguez L.M."/>
            <person name="Overmann J."/>
            <person name="Jimenez D.J."/>
        </authorList>
    </citation>
    <scope>NUCLEOTIDE SEQUENCE</scope>
    <source>
        <strain evidence="9">MAG 3858</strain>
    </source>
</reference>
<dbReference type="EMBL" id="CP119313">
    <property type="protein sequence ID" value="WEK17771.1"/>
    <property type="molecule type" value="Genomic_DNA"/>
</dbReference>
<keyword evidence="3 6" id="KW-0326">Glycosidase</keyword>
<proteinExistence type="inferred from homology"/>
<dbReference type="InterPro" id="IPR044846">
    <property type="entry name" value="GH10"/>
</dbReference>
<dbReference type="SUPFAM" id="SSF51445">
    <property type="entry name" value="(Trans)glycosidases"/>
    <property type="match status" value="1"/>
</dbReference>
<comment type="catalytic activity">
    <reaction evidence="6">
        <text>Endohydrolysis of (1-&gt;4)-beta-D-xylosidic linkages in xylans.</text>
        <dbReference type="EC" id="3.2.1.8"/>
    </reaction>
</comment>
<keyword evidence="2 6" id="KW-0119">Carbohydrate metabolism</keyword>
<dbReference type="InterPro" id="IPR031158">
    <property type="entry name" value="GH10_AS"/>
</dbReference>
<evidence type="ECO:0000256" key="7">
    <source>
        <dbReference type="SAM" id="SignalP"/>
    </source>
</evidence>
<gene>
    <name evidence="9" type="ORF">P0Y49_13285</name>
</gene>
<dbReference type="PRINTS" id="PR00134">
    <property type="entry name" value="GLHYDRLASE10"/>
</dbReference>
<accession>A0AAJ5W5R6</accession>